<gene>
    <name evidence="1" type="ORF">DPX16_3378</name>
</gene>
<dbReference type="Proteomes" id="UP000281406">
    <property type="component" value="Unassembled WGS sequence"/>
</dbReference>
<sequence length="167" mass="18851">MKLVVTILSDQSVICSVYTSYIVSVRQAWNLNRSVPSRPMQWKSGITEDVGGYFNKKSRQQLIHSSLSHVHIYELRAQQSLCVKEEARRHDSLTVTSSEKYRCPEDPSAQMCVWKHRTALDSLNLSSAAVSTVMTGESEALNRRRAARPSTQTPPDRVLAFADTLLR</sequence>
<accession>A0A3N0XLE5</accession>
<reference evidence="1 2" key="1">
    <citation type="submission" date="2018-10" db="EMBL/GenBank/DDBJ databases">
        <title>Genome assembly for a Yunnan-Guizhou Plateau 3E fish, Anabarilius grahami (Regan), and its evolutionary and genetic applications.</title>
        <authorList>
            <person name="Jiang W."/>
        </authorList>
    </citation>
    <scope>NUCLEOTIDE SEQUENCE [LARGE SCALE GENOMIC DNA]</scope>
    <source>
        <strain evidence="1">AG-KIZ</strain>
        <tissue evidence="1">Muscle</tissue>
    </source>
</reference>
<dbReference type="EMBL" id="RJVU01069905">
    <property type="protein sequence ID" value="ROI64831.1"/>
    <property type="molecule type" value="Genomic_DNA"/>
</dbReference>
<evidence type="ECO:0000313" key="2">
    <source>
        <dbReference type="Proteomes" id="UP000281406"/>
    </source>
</evidence>
<comment type="caution">
    <text evidence="1">The sequence shown here is derived from an EMBL/GenBank/DDBJ whole genome shotgun (WGS) entry which is preliminary data.</text>
</comment>
<name>A0A3N0XLE5_ANAGA</name>
<proteinExistence type="predicted"/>
<protein>
    <submittedName>
        <fullName evidence="1">Uncharacterized protein</fullName>
    </submittedName>
</protein>
<evidence type="ECO:0000313" key="1">
    <source>
        <dbReference type="EMBL" id="ROI64831.1"/>
    </source>
</evidence>
<keyword evidence="2" id="KW-1185">Reference proteome</keyword>
<organism evidence="1 2">
    <name type="scientific">Anabarilius grahami</name>
    <name type="common">Kanglang fish</name>
    <name type="synonym">Barilius grahami</name>
    <dbReference type="NCBI Taxonomy" id="495550"/>
    <lineage>
        <taxon>Eukaryota</taxon>
        <taxon>Metazoa</taxon>
        <taxon>Chordata</taxon>
        <taxon>Craniata</taxon>
        <taxon>Vertebrata</taxon>
        <taxon>Euteleostomi</taxon>
        <taxon>Actinopterygii</taxon>
        <taxon>Neopterygii</taxon>
        <taxon>Teleostei</taxon>
        <taxon>Ostariophysi</taxon>
        <taxon>Cypriniformes</taxon>
        <taxon>Xenocyprididae</taxon>
        <taxon>Xenocypridinae</taxon>
        <taxon>Xenocypridinae incertae sedis</taxon>
        <taxon>Anabarilius</taxon>
    </lineage>
</organism>
<dbReference type="AlphaFoldDB" id="A0A3N0XLE5"/>